<gene>
    <name evidence="4" type="ORF">CJ030_MR2G022305</name>
</gene>
<feature type="domain" description="3'-5' exonuclease" evidence="3">
    <location>
        <begin position="24"/>
        <end position="211"/>
    </location>
</feature>
<keyword evidence="4" id="KW-0269">Exonuclease</keyword>
<evidence type="ECO:0000256" key="1">
    <source>
        <dbReference type="ARBA" id="ARBA00022722"/>
    </source>
</evidence>
<dbReference type="CDD" id="cd06141">
    <property type="entry name" value="WRN_exo"/>
    <property type="match status" value="1"/>
</dbReference>
<dbReference type="InterPro" id="IPR002562">
    <property type="entry name" value="3'-5'_exonuclease_dom"/>
</dbReference>
<dbReference type="OrthoDB" id="1920326at2759"/>
<dbReference type="InterPro" id="IPR036397">
    <property type="entry name" value="RNaseH_sf"/>
</dbReference>
<accession>A0A6A1WBZ8</accession>
<dbReference type="AlphaFoldDB" id="A0A6A1WBZ8"/>
<dbReference type="Proteomes" id="UP000516437">
    <property type="component" value="Chromosome 2"/>
</dbReference>
<dbReference type="GO" id="GO:0005634">
    <property type="term" value="C:nucleus"/>
    <property type="evidence" value="ECO:0007669"/>
    <property type="project" value="TreeGrafter"/>
</dbReference>
<sequence>MSIVFAHELVYPRDQCYNVYLDSDHIRALPTDSPSMVDLWVNYILSIHRRRLDGRGRLIVSLDVEWRPPFLSGARNPIATLQLCVGGDCLIFQIIHAASVPGSLFTFLANSEFTFMGVGIRRDAEMLLEDYGLQVANVVDLAVLAEEKLGIRALRNAGLKRLASEVLGRYIEKPLSITTSRWDNRELTPAQVQYATMDAFLSYEIGRTLNAMG</sequence>
<keyword evidence="2" id="KW-0378">Hydrolase</keyword>
<dbReference type="Gene3D" id="3.30.420.10">
    <property type="entry name" value="Ribonuclease H-like superfamily/Ribonuclease H"/>
    <property type="match status" value="1"/>
</dbReference>
<evidence type="ECO:0000256" key="2">
    <source>
        <dbReference type="ARBA" id="ARBA00022801"/>
    </source>
</evidence>
<organism evidence="4 5">
    <name type="scientific">Morella rubra</name>
    <name type="common">Chinese bayberry</name>
    <dbReference type="NCBI Taxonomy" id="262757"/>
    <lineage>
        <taxon>Eukaryota</taxon>
        <taxon>Viridiplantae</taxon>
        <taxon>Streptophyta</taxon>
        <taxon>Embryophyta</taxon>
        <taxon>Tracheophyta</taxon>
        <taxon>Spermatophyta</taxon>
        <taxon>Magnoliopsida</taxon>
        <taxon>eudicotyledons</taxon>
        <taxon>Gunneridae</taxon>
        <taxon>Pentapetalae</taxon>
        <taxon>rosids</taxon>
        <taxon>fabids</taxon>
        <taxon>Fagales</taxon>
        <taxon>Myricaceae</taxon>
        <taxon>Morella</taxon>
    </lineage>
</organism>
<evidence type="ECO:0000259" key="3">
    <source>
        <dbReference type="SMART" id="SM00474"/>
    </source>
</evidence>
<dbReference type="GO" id="GO:0008408">
    <property type="term" value="F:3'-5' exonuclease activity"/>
    <property type="evidence" value="ECO:0007669"/>
    <property type="project" value="InterPro"/>
</dbReference>
<dbReference type="GO" id="GO:0003676">
    <property type="term" value="F:nucleic acid binding"/>
    <property type="evidence" value="ECO:0007669"/>
    <property type="project" value="InterPro"/>
</dbReference>
<dbReference type="SUPFAM" id="SSF53098">
    <property type="entry name" value="Ribonuclease H-like"/>
    <property type="match status" value="1"/>
</dbReference>
<dbReference type="PANTHER" id="PTHR13620">
    <property type="entry name" value="3-5 EXONUCLEASE"/>
    <property type="match status" value="1"/>
</dbReference>
<dbReference type="FunFam" id="3.30.420.10:FF:000054">
    <property type="entry name" value="Werner Syndrome-like exonuclease"/>
    <property type="match status" value="1"/>
</dbReference>
<reference evidence="4 5" key="1">
    <citation type="journal article" date="2019" name="Plant Biotechnol. J.">
        <title>The red bayberry genome and genetic basis of sex determination.</title>
        <authorList>
            <person name="Jia H.M."/>
            <person name="Jia H.J."/>
            <person name="Cai Q.L."/>
            <person name="Wang Y."/>
            <person name="Zhao H.B."/>
            <person name="Yang W.F."/>
            <person name="Wang G.Y."/>
            <person name="Li Y.H."/>
            <person name="Zhan D.L."/>
            <person name="Shen Y.T."/>
            <person name="Niu Q.F."/>
            <person name="Chang L."/>
            <person name="Qiu J."/>
            <person name="Zhao L."/>
            <person name="Xie H.B."/>
            <person name="Fu W.Y."/>
            <person name="Jin J."/>
            <person name="Li X.W."/>
            <person name="Jiao Y."/>
            <person name="Zhou C.C."/>
            <person name="Tu T."/>
            <person name="Chai C.Y."/>
            <person name="Gao J.L."/>
            <person name="Fan L.J."/>
            <person name="van de Weg E."/>
            <person name="Wang J.Y."/>
            <person name="Gao Z.S."/>
        </authorList>
    </citation>
    <scope>NUCLEOTIDE SEQUENCE [LARGE SCALE GENOMIC DNA]</scope>
    <source>
        <tissue evidence="4">Leaves</tissue>
    </source>
</reference>
<dbReference type="SMART" id="SM00474">
    <property type="entry name" value="35EXOc"/>
    <property type="match status" value="1"/>
</dbReference>
<name>A0A6A1WBZ8_9ROSI</name>
<evidence type="ECO:0000313" key="5">
    <source>
        <dbReference type="Proteomes" id="UP000516437"/>
    </source>
</evidence>
<dbReference type="Pfam" id="PF01612">
    <property type="entry name" value="DNA_pol_A_exo1"/>
    <property type="match status" value="1"/>
</dbReference>
<dbReference type="PANTHER" id="PTHR13620:SF105">
    <property type="entry name" value="OS01G0737700 PROTEIN"/>
    <property type="match status" value="1"/>
</dbReference>
<dbReference type="InterPro" id="IPR051132">
    <property type="entry name" value="3-5_Exonuclease_domain"/>
</dbReference>
<dbReference type="InterPro" id="IPR012337">
    <property type="entry name" value="RNaseH-like_sf"/>
</dbReference>
<comment type="caution">
    <text evidence="4">The sequence shown here is derived from an EMBL/GenBank/DDBJ whole genome shotgun (WGS) entry which is preliminary data.</text>
</comment>
<dbReference type="EMBL" id="RXIC02000020">
    <property type="protein sequence ID" value="KAB1222814.1"/>
    <property type="molecule type" value="Genomic_DNA"/>
</dbReference>
<keyword evidence="5" id="KW-1185">Reference proteome</keyword>
<dbReference type="GO" id="GO:0006139">
    <property type="term" value="P:nucleobase-containing compound metabolic process"/>
    <property type="evidence" value="ECO:0007669"/>
    <property type="project" value="InterPro"/>
</dbReference>
<dbReference type="GO" id="GO:0005737">
    <property type="term" value="C:cytoplasm"/>
    <property type="evidence" value="ECO:0007669"/>
    <property type="project" value="TreeGrafter"/>
</dbReference>
<proteinExistence type="predicted"/>
<keyword evidence="1" id="KW-0540">Nuclease</keyword>
<evidence type="ECO:0000313" key="4">
    <source>
        <dbReference type="EMBL" id="KAB1222814.1"/>
    </source>
</evidence>
<protein>
    <submittedName>
        <fullName evidence="4">Werner Syndrome-like exonuclease</fullName>
    </submittedName>
</protein>